<dbReference type="EMBL" id="CAMPGE010001372">
    <property type="protein sequence ID" value="CAI2360154.1"/>
    <property type="molecule type" value="Genomic_DNA"/>
</dbReference>
<keyword evidence="2" id="KW-1185">Reference proteome</keyword>
<dbReference type="AlphaFoldDB" id="A0AAD1U6W5"/>
<reference evidence="1" key="1">
    <citation type="submission" date="2023-07" db="EMBL/GenBank/DDBJ databases">
        <authorList>
            <consortium name="AG Swart"/>
            <person name="Singh M."/>
            <person name="Singh A."/>
            <person name="Seah K."/>
            <person name="Emmerich C."/>
        </authorList>
    </citation>
    <scope>NUCLEOTIDE SEQUENCE</scope>
    <source>
        <strain evidence="1">DP1</strain>
    </source>
</reference>
<name>A0AAD1U6W5_EUPCR</name>
<proteinExistence type="predicted"/>
<accession>A0AAD1U6W5</accession>
<dbReference type="Proteomes" id="UP001295684">
    <property type="component" value="Unassembled WGS sequence"/>
</dbReference>
<evidence type="ECO:0000313" key="1">
    <source>
        <dbReference type="EMBL" id="CAI2360154.1"/>
    </source>
</evidence>
<organism evidence="1 2">
    <name type="scientific">Euplotes crassus</name>
    <dbReference type="NCBI Taxonomy" id="5936"/>
    <lineage>
        <taxon>Eukaryota</taxon>
        <taxon>Sar</taxon>
        <taxon>Alveolata</taxon>
        <taxon>Ciliophora</taxon>
        <taxon>Intramacronucleata</taxon>
        <taxon>Spirotrichea</taxon>
        <taxon>Hypotrichia</taxon>
        <taxon>Euplotida</taxon>
        <taxon>Euplotidae</taxon>
        <taxon>Moneuplotes</taxon>
    </lineage>
</organism>
<sequence>MSTYFGSIIECHSVIPYLSIGISMKWQEILQVATIVFGKSKIPCVSLFKLSKATRKFFLRCSLYKHMQFRFVLYTLNDIKNLIKFLKAIQKKTSTEDTLIPITIIRVDIDLLASSADEEQEDILETLLYKTNTLHNKLEFASRGRVYYDPKYKMDMPEIDHALRELKKIKSIEQIEQKEEGKNFNCTTFVRSVVSNDRILAFDPSKLLVLSIQTLVNTPKYLKALENALEGVDPQQVNLVWEDVRFAANPGEWNCSILFSALKYGAITIRQKICARRKDPNRNILKCGKVKVYFKREEELSCMKFDHFVFGNIDVRGEEFGFKEEDYMVLTGGNCWSELFECSHGTEVWDLDSDDDVEWIRSVLYSEEDQWRILVKLEGGIEHVTAVSPVFLKVLATAEVKPRSIVYDQKLFSGKTKGKVQILECEDQILRIQMKDFKHFDGRIMMRSGLTNLKTFVIEYVSWCNPDESKSGTNWLKTKESRVKFIQMISDCIPFETLIFRFHLKYRTAGDNLLLPYEFKVASEEFSKKKDIIGTCLEYRDPENIDKMKTHPITKLAKKYIQVMEQQDGFDPF</sequence>
<comment type="caution">
    <text evidence="1">The sequence shown here is derived from an EMBL/GenBank/DDBJ whole genome shotgun (WGS) entry which is preliminary data.</text>
</comment>
<gene>
    <name evidence="1" type="ORF">ECRASSUSDP1_LOCUS1452</name>
</gene>
<evidence type="ECO:0000313" key="2">
    <source>
        <dbReference type="Proteomes" id="UP001295684"/>
    </source>
</evidence>
<protein>
    <submittedName>
        <fullName evidence="1">Uncharacterized protein</fullName>
    </submittedName>
</protein>